<comment type="caution">
    <text evidence="7">The sequence shown here is derived from an EMBL/GenBank/DDBJ whole genome shotgun (WGS) entry which is preliminary data.</text>
</comment>
<keyword evidence="3 6" id="KW-0689">Ribosomal protein</keyword>
<dbReference type="eggNOG" id="COG0268">
    <property type="taxonomic scope" value="Bacteria"/>
</dbReference>
<evidence type="ECO:0000256" key="2">
    <source>
        <dbReference type="ARBA" id="ARBA00022884"/>
    </source>
</evidence>
<dbReference type="GO" id="GO:0003735">
    <property type="term" value="F:structural constituent of ribosome"/>
    <property type="evidence" value="ECO:0007669"/>
    <property type="project" value="InterPro"/>
</dbReference>
<dbReference type="InterPro" id="IPR002583">
    <property type="entry name" value="Ribosomal_bS20"/>
</dbReference>
<dbReference type="NCBIfam" id="TIGR00029">
    <property type="entry name" value="S20"/>
    <property type="match status" value="1"/>
</dbReference>
<evidence type="ECO:0000256" key="3">
    <source>
        <dbReference type="ARBA" id="ARBA00022980"/>
    </source>
</evidence>
<dbReference type="GO" id="GO:0006412">
    <property type="term" value="P:translation"/>
    <property type="evidence" value="ECO:0007669"/>
    <property type="project" value="UniProtKB-UniRule"/>
</dbReference>
<evidence type="ECO:0000313" key="7">
    <source>
        <dbReference type="EMBL" id="EGV00512.1"/>
    </source>
</evidence>
<evidence type="ECO:0000313" key="8">
    <source>
        <dbReference type="Proteomes" id="UP000004978"/>
    </source>
</evidence>
<dbReference type="GO" id="GO:0019843">
    <property type="term" value="F:rRNA binding"/>
    <property type="evidence" value="ECO:0007669"/>
    <property type="project" value="UniProtKB-UniRule"/>
</dbReference>
<dbReference type="AlphaFoldDB" id="F9UJG9"/>
<dbReference type="GO" id="GO:1990904">
    <property type="term" value="C:ribonucleoprotein complex"/>
    <property type="evidence" value="ECO:0007669"/>
    <property type="project" value="UniProtKB-KW"/>
</dbReference>
<dbReference type="HAMAP" id="MF_00500">
    <property type="entry name" value="Ribosomal_bS20"/>
    <property type="match status" value="1"/>
</dbReference>
<keyword evidence="2 6" id="KW-0694">RNA-binding</keyword>
<gene>
    <name evidence="6 7" type="primary">rpsT</name>
    <name evidence="7" type="ORF">MCSF7_03138</name>
</gene>
<keyword evidence="1 6" id="KW-0699">rRNA-binding</keyword>
<dbReference type="Gene3D" id="1.20.58.110">
    <property type="entry name" value="Ribosomal protein S20"/>
    <property type="match status" value="1"/>
</dbReference>
<keyword evidence="4 6" id="KW-0687">Ribonucleoprotein</keyword>
<protein>
    <recommendedName>
        <fullName evidence="5 6">Small ribosomal subunit protein bS20</fullName>
    </recommendedName>
</protein>
<evidence type="ECO:0000256" key="6">
    <source>
        <dbReference type="HAMAP-Rule" id="MF_00500"/>
    </source>
</evidence>
<proteinExistence type="inferred from homology"/>
<keyword evidence="8" id="KW-1185">Reference proteome</keyword>
<dbReference type="SUPFAM" id="SSF46992">
    <property type="entry name" value="Ribosomal protein S20"/>
    <property type="match status" value="1"/>
</dbReference>
<organism evidence="7 8">
    <name type="scientific">Mycoplasmopsis columbina SF7</name>
    <dbReference type="NCBI Taxonomy" id="1037410"/>
    <lineage>
        <taxon>Bacteria</taxon>
        <taxon>Bacillati</taxon>
        <taxon>Mycoplasmatota</taxon>
        <taxon>Mycoplasmoidales</taxon>
        <taxon>Metamycoplasmataceae</taxon>
        <taxon>Mycoplasmopsis</taxon>
    </lineage>
</organism>
<evidence type="ECO:0000256" key="4">
    <source>
        <dbReference type="ARBA" id="ARBA00023274"/>
    </source>
</evidence>
<name>F9UJG9_9BACT</name>
<dbReference type="STRING" id="1037410.MCSF7_03138"/>
<dbReference type="Pfam" id="PF01649">
    <property type="entry name" value="Ribosomal_S20p"/>
    <property type="match status" value="1"/>
</dbReference>
<sequence>MTATRENIKHAIVSIAQIKKYILEYFFLCIIKKIFHVNHYWLTNLRKREAKMANIKSKVRSIAKMEEFRLRNNAMKTRVRKAIRAAREAVLANDANANELVAKAHSMIATAVQKGTFHPNKGARKSSRLDKFVNEQKAKAQA</sequence>
<dbReference type="GO" id="GO:0005840">
    <property type="term" value="C:ribosome"/>
    <property type="evidence" value="ECO:0007669"/>
    <property type="project" value="UniProtKB-KW"/>
</dbReference>
<dbReference type="EMBL" id="AFXA01000005">
    <property type="protein sequence ID" value="EGV00512.1"/>
    <property type="molecule type" value="Genomic_DNA"/>
</dbReference>
<accession>F9UJG9</accession>
<comment type="function">
    <text evidence="6">Binds directly to 16S ribosomal RNA.</text>
</comment>
<comment type="similarity">
    <text evidence="6">Belongs to the bacterial ribosomal protein bS20 family.</text>
</comment>
<evidence type="ECO:0000256" key="5">
    <source>
        <dbReference type="ARBA" id="ARBA00035136"/>
    </source>
</evidence>
<reference evidence="7 8" key="1">
    <citation type="journal article" date="2013" name="Genome Announc.">
        <title>Genome Sequence of Mycoplasma columbinum Strain SF7.</title>
        <authorList>
            <person name="Guo Z."/>
            <person name="Xu X."/>
            <person name="Zheng Q."/>
            <person name="Li T."/>
            <person name="Kuang S."/>
            <person name="Zhang Z."/>
            <person name="Chen Y."/>
            <person name="Lu X."/>
            <person name="Zhou R."/>
            <person name="Bi D."/>
            <person name="Jin H."/>
        </authorList>
    </citation>
    <scope>NUCLEOTIDE SEQUENCE [LARGE SCALE GENOMIC DNA]</scope>
    <source>
        <strain evidence="7 8">SF7</strain>
    </source>
</reference>
<evidence type="ECO:0000256" key="1">
    <source>
        <dbReference type="ARBA" id="ARBA00022730"/>
    </source>
</evidence>
<dbReference type="InterPro" id="IPR036510">
    <property type="entry name" value="Ribosomal_bS20_sf"/>
</dbReference>
<dbReference type="Proteomes" id="UP000004978">
    <property type="component" value="Unassembled WGS sequence"/>
</dbReference>